<proteinExistence type="predicted"/>
<gene>
    <name evidence="1" type="ORF">H7C18_16350</name>
</gene>
<dbReference type="SUPFAM" id="SSF56059">
    <property type="entry name" value="Glutathione synthetase ATP-binding domain-like"/>
    <property type="match status" value="1"/>
</dbReference>
<dbReference type="Proteomes" id="UP000564644">
    <property type="component" value="Unassembled WGS sequence"/>
</dbReference>
<dbReference type="RefSeq" id="WP_185130154.1">
    <property type="nucleotide sequence ID" value="NZ_JACJVO010000020.1"/>
</dbReference>
<keyword evidence="2" id="KW-1185">Reference proteome</keyword>
<dbReference type="AlphaFoldDB" id="A0A7X0SM11"/>
<organism evidence="1 2">
    <name type="scientific">Cohnella zeiphila</name>
    <dbReference type="NCBI Taxonomy" id="2761120"/>
    <lineage>
        <taxon>Bacteria</taxon>
        <taxon>Bacillati</taxon>
        <taxon>Bacillota</taxon>
        <taxon>Bacilli</taxon>
        <taxon>Bacillales</taxon>
        <taxon>Paenibacillaceae</taxon>
        <taxon>Cohnella</taxon>
    </lineage>
</organism>
<evidence type="ECO:0000313" key="1">
    <source>
        <dbReference type="EMBL" id="MBB6732493.1"/>
    </source>
</evidence>
<protein>
    <submittedName>
        <fullName evidence="1">YheC/YheD family protein</fullName>
    </submittedName>
</protein>
<evidence type="ECO:0000313" key="2">
    <source>
        <dbReference type="Proteomes" id="UP000564644"/>
    </source>
</evidence>
<dbReference type="InterPro" id="IPR026838">
    <property type="entry name" value="YheC/D"/>
</dbReference>
<reference evidence="1 2" key="1">
    <citation type="submission" date="2020-08" db="EMBL/GenBank/DDBJ databases">
        <title>Cohnella phylogeny.</title>
        <authorList>
            <person name="Dunlap C."/>
        </authorList>
    </citation>
    <scope>NUCLEOTIDE SEQUENCE [LARGE SCALE GENOMIC DNA]</scope>
    <source>
        <strain evidence="1 2">CBP 2801</strain>
    </source>
</reference>
<dbReference type="Gene3D" id="3.30.470.20">
    <property type="entry name" value="ATP-grasp fold, B domain"/>
    <property type="match status" value="1"/>
</dbReference>
<comment type="caution">
    <text evidence="1">The sequence shown here is derived from an EMBL/GenBank/DDBJ whole genome shotgun (WGS) entry which is preliminary data.</text>
</comment>
<accession>A0A7X0SM11</accession>
<sequence>MSEVTISSGRQLASKWLKTNALLANPYLANHIPPSRLLNAANLRTMLGRYGMVVIKPVRGGGGIGVMKITRAGGAYKCTYMARTHTFRSFGGLMSHVNRSRRGKAYLIQKGIRLASVGGRPIDYRVKYVKENGSWTFRSMVGRLARRGLFVTNLCRGGLQMTAAQGIGRSLSPRLISSKKSEMRRLTRMATSLMERRFPGIGQLGYDYGIDRNGHIWILEVNTRPQ</sequence>
<dbReference type="EMBL" id="JACJVO010000020">
    <property type="protein sequence ID" value="MBB6732493.1"/>
    <property type="molecule type" value="Genomic_DNA"/>
</dbReference>
<name>A0A7X0SM11_9BACL</name>
<dbReference type="Pfam" id="PF14398">
    <property type="entry name" value="ATPgrasp_YheCD"/>
    <property type="match status" value="1"/>
</dbReference>